<proteinExistence type="predicted"/>
<gene>
    <name evidence="2" type="ORF">OCTVUL_1B006274</name>
</gene>
<organism evidence="2 3">
    <name type="scientific">Octopus vulgaris</name>
    <name type="common">Common octopus</name>
    <dbReference type="NCBI Taxonomy" id="6645"/>
    <lineage>
        <taxon>Eukaryota</taxon>
        <taxon>Metazoa</taxon>
        <taxon>Spiralia</taxon>
        <taxon>Lophotrochozoa</taxon>
        <taxon>Mollusca</taxon>
        <taxon>Cephalopoda</taxon>
        <taxon>Coleoidea</taxon>
        <taxon>Octopodiformes</taxon>
        <taxon>Octopoda</taxon>
        <taxon>Incirrata</taxon>
        <taxon>Octopodidae</taxon>
        <taxon>Octopus</taxon>
    </lineage>
</organism>
<dbReference type="EMBL" id="OX597817">
    <property type="protein sequence ID" value="CAI9720603.1"/>
    <property type="molecule type" value="Genomic_DNA"/>
</dbReference>
<name>A0AA36AQU7_OCTVU</name>
<dbReference type="Proteomes" id="UP001162480">
    <property type="component" value="Chromosome 4"/>
</dbReference>
<protein>
    <submittedName>
        <fullName evidence="2">Uncharacterized protein</fullName>
    </submittedName>
</protein>
<evidence type="ECO:0000256" key="1">
    <source>
        <dbReference type="SAM" id="MobiDB-lite"/>
    </source>
</evidence>
<evidence type="ECO:0000313" key="2">
    <source>
        <dbReference type="EMBL" id="CAI9720603.1"/>
    </source>
</evidence>
<accession>A0AA36AQU7</accession>
<feature type="compositionally biased region" description="Polar residues" evidence="1">
    <location>
        <begin position="1"/>
        <end position="20"/>
    </location>
</feature>
<reference evidence="2" key="1">
    <citation type="submission" date="2023-08" db="EMBL/GenBank/DDBJ databases">
        <authorList>
            <person name="Alioto T."/>
            <person name="Alioto T."/>
            <person name="Gomez Garrido J."/>
        </authorList>
    </citation>
    <scope>NUCLEOTIDE SEQUENCE</scope>
</reference>
<evidence type="ECO:0000313" key="3">
    <source>
        <dbReference type="Proteomes" id="UP001162480"/>
    </source>
</evidence>
<feature type="region of interest" description="Disordered" evidence="1">
    <location>
        <begin position="1"/>
        <end position="40"/>
    </location>
</feature>
<keyword evidence="3" id="KW-1185">Reference proteome</keyword>
<dbReference type="AlphaFoldDB" id="A0AA36AQU7"/>
<sequence length="152" mass="17369">MEKPGTQGNDDTCPASNTTTEDQRGAMAARKERHPGIDGKQEGTGYTVITDILALIYVGPYRKEYGSSSMHILNFTDSLIQEIEFEFTFKCSSCKRNILKKPYEFEDIIAQITRHIQKTRRDICDIIEYMQFVHEIDANTNSASYRNSRNTS</sequence>